<accession>A0A7X3IK60</accession>
<reference evidence="1 2" key="1">
    <citation type="submission" date="2019-12" db="EMBL/GenBank/DDBJ databases">
        <title>Paenibacillus sp. nov., an endophytic bacterium isolated from the stem of Dendrobium.</title>
        <authorList>
            <person name="Zhao R."/>
        </authorList>
    </citation>
    <scope>NUCLEOTIDE SEQUENCE [LARGE SCALE GENOMIC DNA]</scope>
    <source>
        <strain evidence="1 2">HJL G12</strain>
    </source>
</reference>
<keyword evidence="2" id="KW-1185">Reference proteome</keyword>
<proteinExistence type="predicted"/>
<dbReference type="AlphaFoldDB" id="A0A7X3IK60"/>
<evidence type="ECO:0000313" key="2">
    <source>
        <dbReference type="Proteomes" id="UP000460318"/>
    </source>
</evidence>
<dbReference type="EMBL" id="WUBI01000002">
    <property type="protein sequence ID" value="MWV44851.1"/>
    <property type="molecule type" value="Genomic_DNA"/>
</dbReference>
<comment type="caution">
    <text evidence="1">The sequence shown here is derived from an EMBL/GenBank/DDBJ whole genome shotgun (WGS) entry which is preliminary data.</text>
</comment>
<evidence type="ECO:0000313" key="1">
    <source>
        <dbReference type="EMBL" id="MWV44851.1"/>
    </source>
</evidence>
<protein>
    <submittedName>
        <fullName evidence="1">Uncharacterized protein</fullName>
    </submittedName>
</protein>
<sequence length="86" mass="10121">MKTKVPIEIRDALRKAAKYRKMASKHEDIIENWFNELGVVEDDDFRDTYVDNVQQPPYEPEIAIKIFESLIYSKGISSKMHKSNFL</sequence>
<organism evidence="1 2">
    <name type="scientific">Paenibacillus dendrobii</name>
    <dbReference type="NCBI Taxonomy" id="2691084"/>
    <lineage>
        <taxon>Bacteria</taxon>
        <taxon>Bacillati</taxon>
        <taxon>Bacillota</taxon>
        <taxon>Bacilli</taxon>
        <taxon>Bacillales</taxon>
        <taxon>Paenibacillaceae</taxon>
        <taxon>Paenibacillus</taxon>
    </lineage>
</organism>
<dbReference type="RefSeq" id="WP_160498462.1">
    <property type="nucleotide sequence ID" value="NZ_WUBI01000002.1"/>
</dbReference>
<name>A0A7X3IK60_9BACL</name>
<dbReference type="Proteomes" id="UP000460318">
    <property type="component" value="Unassembled WGS sequence"/>
</dbReference>
<gene>
    <name evidence="1" type="ORF">GRF59_14615</name>
</gene>